<keyword evidence="1 3" id="KW-0807">Transducer</keyword>
<evidence type="ECO:0000256" key="2">
    <source>
        <dbReference type="ARBA" id="ARBA00029447"/>
    </source>
</evidence>
<dbReference type="PROSITE" id="PS50885">
    <property type="entry name" value="HAMP"/>
    <property type="match status" value="1"/>
</dbReference>
<feature type="transmembrane region" description="Helical" evidence="5">
    <location>
        <begin position="187"/>
        <end position="205"/>
    </location>
</feature>
<name>A0ABZ2XI20_9RHOO</name>
<evidence type="ECO:0000313" key="9">
    <source>
        <dbReference type="Proteomes" id="UP001479520"/>
    </source>
</evidence>
<sequence length="539" mass="57870">MPRFADLKIWVRLTAAIWVVLALIWAGAIVWMTNVNRETAINQAKDFSQSIHEMTMAGLTGMMITGTVDQREVFLDQIKQLSIIKDLHVARSEAVIKLYGPDTKSNRELDAQEQKVMREGKPYIAVEHEAGSSFLRVINPTNASPNYLGKDCIVCHQAPEGTVLGLVSMKVSLDSVEAEVASFRLKIAGAALGALGALLLIIYFLTHHFVTVPLDHLRSGLRDIARGEGDLTRRLPVKGRDEVGQSAQVFNEMMGNFQQLVSQVRDAATQVSARVAALSDSADRVSQSSHQQNEKSNDAASAVEQLVSSISSIAQSAEHVQHQSQESLARANEGSRNLQTLLGEMNVVEGAVKEMADSVNNFVRNTEAITMMTREVKDIAEQTNLLALNAAIEAARAGEQGRGFAVVADEVRKLAEKSSRSASEIDTITASLSAQSVAVRRSIEAGIHHLESSQAAVASVSSVLQATNGSVSEVGQGLDAIAAATEQQRRFSGDVETSIEAIAGMARSNTGAVEQTAGAAHDLKRLADGLANLVGRFKV</sequence>
<dbReference type="Gene3D" id="1.10.287.950">
    <property type="entry name" value="Methyl-accepting chemotaxis protein"/>
    <property type="match status" value="1"/>
</dbReference>
<dbReference type="EMBL" id="CP151406">
    <property type="protein sequence ID" value="WZJ21134.1"/>
    <property type="molecule type" value="Genomic_DNA"/>
</dbReference>
<feature type="domain" description="HAMP" evidence="7">
    <location>
        <begin position="208"/>
        <end position="262"/>
    </location>
</feature>
<dbReference type="SUPFAM" id="SSF58104">
    <property type="entry name" value="Methyl-accepting chemotaxis protein (MCP) signaling domain"/>
    <property type="match status" value="1"/>
</dbReference>
<dbReference type="PROSITE" id="PS50111">
    <property type="entry name" value="CHEMOTAXIS_TRANSDUC_2"/>
    <property type="match status" value="1"/>
</dbReference>
<dbReference type="PANTHER" id="PTHR32089:SF112">
    <property type="entry name" value="LYSOZYME-LIKE PROTEIN-RELATED"/>
    <property type="match status" value="1"/>
</dbReference>
<evidence type="ECO:0000256" key="3">
    <source>
        <dbReference type="PROSITE-ProRule" id="PRU00284"/>
    </source>
</evidence>
<dbReference type="Pfam" id="PF00672">
    <property type="entry name" value="HAMP"/>
    <property type="match status" value="1"/>
</dbReference>
<keyword evidence="5" id="KW-0472">Membrane</keyword>
<dbReference type="InterPro" id="IPR003660">
    <property type="entry name" value="HAMP_dom"/>
</dbReference>
<dbReference type="RefSeq" id="WP_281983313.1">
    <property type="nucleotide sequence ID" value="NZ_CALFBA010000060.1"/>
</dbReference>
<organism evidence="8 9">
    <name type="scientific">Azonexus hydrophilus</name>
    <dbReference type="NCBI Taxonomy" id="418702"/>
    <lineage>
        <taxon>Bacteria</taxon>
        <taxon>Pseudomonadati</taxon>
        <taxon>Pseudomonadota</taxon>
        <taxon>Betaproteobacteria</taxon>
        <taxon>Rhodocyclales</taxon>
        <taxon>Azonexaceae</taxon>
        <taxon>Azonexus</taxon>
    </lineage>
</organism>
<dbReference type="SMART" id="SM00304">
    <property type="entry name" value="HAMP"/>
    <property type="match status" value="2"/>
</dbReference>
<reference evidence="8 9" key="1">
    <citation type="submission" date="2024-04" db="EMBL/GenBank/DDBJ databases">
        <title>Dissimilatory iodate-reducing microorganisms contribute to the enrichment of iodine in groundwater.</title>
        <authorList>
            <person name="Jiang Z."/>
        </authorList>
    </citation>
    <scope>NUCLEOTIDE SEQUENCE [LARGE SCALE GENOMIC DNA]</scope>
    <source>
        <strain evidence="8 9">NCP973</strain>
    </source>
</reference>
<feature type="region of interest" description="Disordered" evidence="4">
    <location>
        <begin position="282"/>
        <end position="301"/>
    </location>
</feature>
<feature type="domain" description="Methyl-accepting transducer" evidence="6">
    <location>
        <begin position="267"/>
        <end position="503"/>
    </location>
</feature>
<keyword evidence="9" id="KW-1185">Reference proteome</keyword>
<feature type="transmembrane region" description="Helical" evidence="5">
    <location>
        <begin position="15"/>
        <end position="35"/>
    </location>
</feature>
<protein>
    <submittedName>
        <fullName evidence="8">Methyl-accepting chemotaxis protein</fullName>
    </submittedName>
</protein>
<evidence type="ECO:0000259" key="6">
    <source>
        <dbReference type="PROSITE" id="PS50111"/>
    </source>
</evidence>
<comment type="similarity">
    <text evidence="2">Belongs to the methyl-accepting chemotaxis (MCP) protein family.</text>
</comment>
<dbReference type="Proteomes" id="UP001479520">
    <property type="component" value="Chromosome"/>
</dbReference>
<dbReference type="PANTHER" id="PTHR32089">
    <property type="entry name" value="METHYL-ACCEPTING CHEMOTAXIS PROTEIN MCPB"/>
    <property type="match status" value="1"/>
</dbReference>
<evidence type="ECO:0000256" key="5">
    <source>
        <dbReference type="SAM" id="Phobius"/>
    </source>
</evidence>
<evidence type="ECO:0000259" key="7">
    <source>
        <dbReference type="PROSITE" id="PS50885"/>
    </source>
</evidence>
<dbReference type="CDD" id="cd06225">
    <property type="entry name" value="HAMP"/>
    <property type="match status" value="1"/>
</dbReference>
<proteinExistence type="inferred from homology"/>
<gene>
    <name evidence="8" type="ORF">AADV58_14450</name>
</gene>
<evidence type="ECO:0000313" key="8">
    <source>
        <dbReference type="EMBL" id="WZJ21134.1"/>
    </source>
</evidence>
<dbReference type="Gene3D" id="3.30.450.290">
    <property type="match status" value="1"/>
</dbReference>
<keyword evidence="5" id="KW-1133">Transmembrane helix</keyword>
<dbReference type="Pfam" id="PF00015">
    <property type="entry name" value="MCPsignal"/>
    <property type="match status" value="1"/>
</dbReference>
<evidence type="ECO:0000256" key="4">
    <source>
        <dbReference type="SAM" id="MobiDB-lite"/>
    </source>
</evidence>
<accession>A0ABZ2XI20</accession>
<evidence type="ECO:0000256" key="1">
    <source>
        <dbReference type="ARBA" id="ARBA00023224"/>
    </source>
</evidence>
<keyword evidence="5" id="KW-0812">Transmembrane</keyword>
<dbReference type="InterPro" id="IPR004089">
    <property type="entry name" value="MCPsignal_dom"/>
</dbReference>
<dbReference type="SMART" id="SM00283">
    <property type="entry name" value="MA"/>
    <property type="match status" value="1"/>
</dbReference>